<keyword evidence="3" id="KW-1185">Reference proteome</keyword>
<evidence type="ECO:0000313" key="2">
    <source>
        <dbReference type="EMBL" id="KAJ7309333.1"/>
    </source>
</evidence>
<reference evidence="2" key="1">
    <citation type="submission" date="2023-03" db="EMBL/GenBank/DDBJ databases">
        <title>Massive genome expansion in bonnet fungi (Mycena s.s.) driven by repeated elements and novel gene families across ecological guilds.</title>
        <authorList>
            <consortium name="Lawrence Berkeley National Laboratory"/>
            <person name="Harder C.B."/>
            <person name="Miyauchi S."/>
            <person name="Viragh M."/>
            <person name="Kuo A."/>
            <person name="Thoen E."/>
            <person name="Andreopoulos B."/>
            <person name="Lu D."/>
            <person name="Skrede I."/>
            <person name="Drula E."/>
            <person name="Henrissat B."/>
            <person name="Morin E."/>
            <person name="Kohler A."/>
            <person name="Barry K."/>
            <person name="LaButti K."/>
            <person name="Morin E."/>
            <person name="Salamov A."/>
            <person name="Lipzen A."/>
            <person name="Mereny Z."/>
            <person name="Hegedus B."/>
            <person name="Baldrian P."/>
            <person name="Stursova M."/>
            <person name="Weitz H."/>
            <person name="Taylor A."/>
            <person name="Grigoriev I.V."/>
            <person name="Nagy L.G."/>
            <person name="Martin F."/>
            <person name="Kauserud H."/>
        </authorList>
    </citation>
    <scope>NUCLEOTIDE SEQUENCE</scope>
    <source>
        <strain evidence="2">CBHHK002</strain>
    </source>
</reference>
<dbReference type="EMBL" id="JARIHO010000082">
    <property type="protein sequence ID" value="KAJ7309333.1"/>
    <property type="molecule type" value="Genomic_DNA"/>
</dbReference>
<gene>
    <name evidence="2" type="ORF">DFH08DRAFT_823501</name>
</gene>
<name>A0AAD6Z5Y8_9AGAR</name>
<dbReference type="AlphaFoldDB" id="A0AAD6Z5Y8"/>
<accession>A0AAD6Z5Y8</accession>
<sequence>MTAGAVGALCTEVGWHEQPAILGEIGSTLQYLWDTGSAGAAASRQQDFGWQGMPRTSWKQGKEAISVYKHSASKVESRILLAPTKLFTIILQVPSQLAIYQKMLSDDDSFASTMILKSKVAKFLNEALKIEDLQRQLRQSVSDREEHDLVSRQKEITSRTAKLQSRIQHWRKEQKDIMPCMGDRVAAQALTSPLAQNEQLFLPSDLANELERHKHDLISLGNEEIHSREGQLFDALRALQHIVKALSTLRRRKIKNERQQKQNSRAGDHIQEGIRRRNYHMATYELARQRLITLDATNFTFPPLTEADLYMKSVQQKRQLGDSHRTDGALWRAQVPMEVEEDDGMDSIVLDAPGFRPHKRAKDSGKEDSDNCPEVYVLGDRVQWFRAEAKMQRWQEQKEQKLAELLRTNRSFLKMEATWSALASESTTAGHRAYARQKAATYQTRAQQAQNFVTRVWYGELLTKSANINERIQMEREKEKMFVIEAISKACERERE</sequence>
<evidence type="ECO:0000256" key="1">
    <source>
        <dbReference type="SAM" id="MobiDB-lite"/>
    </source>
</evidence>
<proteinExistence type="predicted"/>
<feature type="region of interest" description="Disordered" evidence="1">
    <location>
        <begin position="348"/>
        <end position="372"/>
    </location>
</feature>
<organism evidence="2 3">
    <name type="scientific">Mycena albidolilacea</name>
    <dbReference type="NCBI Taxonomy" id="1033008"/>
    <lineage>
        <taxon>Eukaryota</taxon>
        <taxon>Fungi</taxon>
        <taxon>Dikarya</taxon>
        <taxon>Basidiomycota</taxon>
        <taxon>Agaricomycotina</taxon>
        <taxon>Agaricomycetes</taxon>
        <taxon>Agaricomycetidae</taxon>
        <taxon>Agaricales</taxon>
        <taxon>Marasmiineae</taxon>
        <taxon>Mycenaceae</taxon>
        <taxon>Mycena</taxon>
    </lineage>
</organism>
<protein>
    <submittedName>
        <fullName evidence="2">Uncharacterized protein</fullName>
    </submittedName>
</protein>
<evidence type="ECO:0000313" key="3">
    <source>
        <dbReference type="Proteomes" id="UP001218218"/>
    </source>
</evidence>
<comment type="caution">
    <text evidence="2">The sequence shown here is derived from an EMBL/GenBank/DDBJ whole genome shotgun (WGS) entry which is preliminary data.</text>
</comment>
<dbReference type="Proteomes" id="UP001218218">
    <property type="component" value="Unassembled WGS sequence"/>
</dbReference>